<dbReference type="PANTHER" id="PTHR30330:SF3">
    <property type="entry name" value="TRANSCRIPTIONAL REGULATOR, LRP FAMILY"/>
    <property type="match status" value="1"/>
</dbReference>
<dbReference type="GO" id="GO:0005283">
    <property type="term" value="F:amino acid:sodium symporter activity"/>
    <property type="evidence" value="ECO:0007669"/>
    <property type="project" value="InterPro"/>
</dbReference>
<sequence>MVYFEKLTSQFASLMWGYPLLILMMGGGIFFTLYSRFTPFRFFRHGIKILLGQYDNSEDPGDLTHFQALSTALASTVGMGNISGVAVAISMGGPGALFWMWVSAFVGMSTKFFTCTLSIMFRGKDDRGDVQGGPMYVIETALGKKFKALAILFSTAGLIGCLPLFQANQLTQIIRDEIWKNNDWFTDSVLTGNLVVGIPVAVLVALVIFGGIKRIGYVASRLVPLMVSLYLLAGIFIMVTNLEHIPDILALIFSDAFSGKAAAGGVVGSVIITGVRRASFSNEAGLGTEAMAHGAAKTREPVREGLVAMLGPFIDTIVVCSITGIVILLSGLWQGDETSGVTLTTMAFSQELGSMGKSLLLICVFIFSLTTMFGQSYYGSKCIGYLFGTRWQQKYNLFYVIAVIFGAVVSLNVVINIIDGVYALMAIPTMVSALLLSPQVMKEAKRYFANLRQ</sequence>
<dbReference type="PANTHER" id="PTHR30330">
    <property type="entry name" value="AGSS FAMILY TRANSPORTER, SODIUM-ALANINE"/>
    <property type="match status" value="1"/>
</dbReference>
<dbReference type="PRINTS" id="PR00175">
    <property type="entry name" value="NAALASMPORT"/>
</dbReference>
<evidence type="ECO:0000256" key="7">
    <source>
        <dbReference type="SAM" id="Phobius"/>
    </source>
</evidence>
<feature type="transmembrane region" description="Helical" evidence="7">
    <location>
        <begin position="188"/>
        <end position="210"/>
    </location>
</feature>
<evidence type="ECO:0000256" key="2">
    <source>
        <dbReference type="ARBA" id="ARBA00022448"/>
    </source>
</evidence>
<feature type="transmembrane region" description="Helical" evidence="7">
    <location>
        <begin position="421"/>
        <end position="437"/>
    </location>
</feature>
<feature type="transmembrane region" description="Helical" evidence="7">
    <location>
        <begin position="353"/>
        <end position="374"/>
    </location>
</feature>
<keyword evidence="4 7" id="KW-0812">Transmembrane</keyword>
<gene>
    <name evidence="8" type="ORF">METZ01_LOCUS69838</name>
</gene>
<feature type="transmembrane region" description="Helical" evidence="7">
    <location>
        <begin position="72"/>
        <end position="92"/>
    </location>
</feature>
<dbReference type="Pfam" id="PF01235">
    <property type="entry name" value="Na_Ala_symp"/>
    <property type="match status" value="1"/>
</dbReference>
<protein>
    <recommendedName>
        <fullName evidence="9">Amino acid carrier protein</fullName>
    </recommendedName>
</protein>
<keyword evidence="6 7" id="KW-0472">Membrane</keyword>
<keyword evidence="2" id="KW-0813">Transport</keyword>
<evidence type="ECO:0000256" key="1">
    <source>
        <dbReference type="ARBA" id="ARBA00004651"/>
    </source>
</evidence>
<dbReference type="EMBL" id="UINC01004806">
    <property type="protein sequence ID" value="SVA16984.1"/>
    <property type="molecule type" value="Genomic_DNA"/>
</dbReference>
<evidence type="ECO:0000256" key="6">
    <source>
        <dbReference type="ARBA" id="ARBA00023136"/>
    </source>
</evidence>
<evidence type="ECO:0000256" key="3">
    <source>
        <dbReference type="ARBA" id="ARBA00022475"/>
    </source>
</evidence>
<dbReference type="Gene3D" id="1.20.1740.10">
    <property type="entry name" value="Amino acid/polyamine transporter I"/>
    <property type="match status" value="1"/>
</dbReference>
<accession>A0A381TMG6</accession>
<keyword evidence="5 7" id="KW-1133">Transmembrane helix</keyword>
<dbReference type="AlphaFoldDB" id="A0A381TMG6"/>
<organism evidence="8">
    <name type="scientific">marine metagenome</name>
    <dbReference type="NCBI Taxonomy" id="408172"/>
    <lineage>
        <taxon>unclassified sequences</taxon>
        <taxon>metagenomes</taxon>
        <taxon>ecological metagenomes</taxon>
    </lineage>
</organism>
<name>A0A381TMG6_9ZZZZ</name>
<dbReference type="InterPro" id="IPR001463">
    <property type="entry name" value="Na/Ala_symport"/>
</dbReference>
<evidence type="ECO:0000313" key="8">
    <source>
        <dbReference type="EMBL" id="SVA16984.1"/>
    </source>
</evidence>
<feature type="transmembrane region" description="Helical" evidence="7">
    <location>
        <begin position="98"/>
        <end position="121"/>
    </location>
</feature>
<proteinExistence type="predicted"/>
<feature type="transmembrane region" description="Helical" evidence="7">
    <location>
        <begin position="15"/>
        <end position="34"/>
    </location>
</feature>
<keyword evidence="3" id="KW-1003">Cell membrane</keyword>
<feature type="transmembrane region" description="Helical" evidence="7">
    <location>
        <begin position="395"/>
        <end position="415"/>
    </location>
</feature>
<evidence type="ECO:0000256" key="4">
    <source>
        <dbReference type="ARBA" id="ARBA00022692"/>
    </source>
</evidence>
<evidence type="ECO:0008006" key="9">
    <source>
        <dbReference type="Google" id="ProtNLM"/>
    </source>
</evidence>
<dbReference type="PROSITE" id="PS00873">
    <property type="entry name" value="NA_ALANINE_SYMP"/>
    <property type="match status" value="1"/>
</dbReference>
<feature type="transmembrane region" description="Helical" evidence="7">
    <location>
        <begin position="148"/>
        <end position="168"/>
    </location>
</feature>
<feature type="transmembrane region" description="Helical" evidence="7">
    <location>
        <begin position="222"/>
        <end position="242"/>
    </location>
</feature>
<feature type="transmembrane region" description="Helical" evidence="7">
    <location>
        <begin position="248"/>
        <end position="272"/>
    </location>
</feature>
<feature type="transmembrane region" description="Helical" evidence="7">
    <location>
        <begin position="306"/>
        <end position="333"/>
    </location>
</feature>
<dbReference type="NCBIfam" id="TIGR00835">
    <property type="entry name" value="agcS"/>
    <property type="match status" value="1"/>
</dbReference>
<evidence type="ECO:0000256" key="5">
    <source>
        <dbReference type="ARBA" id="ARBA00022989"/>
    </source>
</evidence>
<reference evidence="8" key="1">
    <citation type="submission" date="2018-05" db="EMBL/GenBank/DDBJ databases">
        <authorList>
            <person name="Lanie J.A."/>
            <person name="Ng W.-L."/>
            <person name="Kazmierczak K.M."/>
            <person name="Andrzejewski T.M."/>
            <person name="Davidsen T.M."/>
            <person name="Wayne K.J."/>
            <person name="Tettelin H."/>
            <person name="Glass J.I."/>
            <person name="Rusch D."/>
            <person name="Podicherti R."/>
            <person name="Tsui H.-C.T."/>
            <person name="Winkler M.E."/>
        </authorList>
    </citation>
    <scope>NUCLEOTIDE SEQUENCE</scope>
</reference>
<comment type="subcellular location">
    <subcellularLocation>
        <location evidence="1">Cell membrane</location>
        <topology evidence="1">Multi-pass membrane protein</topology>
    </subcellularLocation>
</comment>
<dbReference type="GO" id="GO:0005886">
    <property type="term" value="C:plasma membrane"/>
    <property type="evidence" value="ECO:0007669"/>
    <property type="project" value="UniProtKB-SubCell"/>
</dbReference>